<keyword evidence="6" id="KW-0472">Membrane</keyword>
<dbReference type="Proteomes" id="UP000632322">
    <property type="component" value="Unassembled WGS sequence"/>
</dbReference>
<feature type="transmembrane region" description="Helical" evidence="6">
    <location>
        <begin position="53"/>
        <end position="75"/>
    </location>
</feature>
<dbReference type="InterPro" id="IPR011712">
    <property type="entry name" value="Sig_transdc_His_kin_sub3_dim/P"/>
</dbReference>
<reference evidence="9" key="1">
    <citation type="journal article" date="2019" name="Int. J. Syst. Evol. Microbiol.">
        <title>The Global Catalogue of Microorganisms (GCM) 10K type strain sequencing project: providing services to taxonomists for standard genome sequencing and annotation.</title>
        <authorList>
            <consortium name="The Broad Institute Genomics Platform"/>
            <consortium name="The Broad Institute Genome Sequencing Center for Infectious Disease"/>
            <person name="Wu L."/>
            <person name="Ma J."/>
        </authorList>
    </citation>
    <scope>NUCLEOTIDE SEQUENCE [LARGE SCALE GENOMIC DNA]</scope>
    <source>
        <strain evidence="9">CGMCC 1.15472</strain>
    </source>
</reference>
<feature type="region of interest" description="Disordered" evidence="5">
    <location>
        <begin position="403"/>
        <end position="436"/>
    </location>
</feature>
<accession>A0ABQ1MQT3</accession>
<evidence type="ECO:0000256" key="1">
    <source>
        <dbReference type="ARBA" id="ARBA00022679"/>
    </source>
</evidence>
<keyword evidence="3" id="KW-0902">Two-component regulatory system</keyword>
<dbReference type="PANTHER" id="PTHR24421">
    <property type="entry name" value="NITRATE/NITRITE SENSOR PROTEIN NARX-RELATED"/>
    <property type="match status" value="1"/>
</dbReference>
<dbReference type="InterPro" id="IPR050482">
    <property type="entry name" value="Sensor_HK_TwoCompSys"/>
</dbReference>
<feature type="transmembrane region" description="Helical" evidence="6">
    <location>
        <begin position="167"/>
        <end position="186"/>
    </location>
</feature>
<feature type="transmembrane region" description="Helical" evidence="6">
    <location>
        <begin position="24"/>
        <end position="41"/>
    </location>
</feature>
<dbReference type="PANTHER" id="PTHR24421:SF63">
    <property type="entry name" value="SENSOR HISTIDINE KINASE DESK"/>
    <property type="match status" value="1"/>
</dbReference>
<dbReference type="Gene3D" id="1.20.5.1930">
    <property type="match status" value="1"/>
</dbReference>
<feature type="transmembrane region" description="Helical" evidence="6">
    <location>
        <begin position="124"/>
        <end position="147"/>
    </location>
</feature>
<keyword evidence="2 8" id="KW-0418">Kinase</keyword>
<feature type="domain" description="Signal transduction histidine kinase subgroup 3 dimerisation and phosphoacceptor" evidence="7">
    <location>
        <begin position="208"/>
        <end position="272"/>
    </location>
</feature>
<gene>
    <name evidence="8" type="primary">desK</name>
    <name evidence="8" type="ORF">GCM10010974_26810</name>
</gene>
<keyword evidence="4" id="KW-0175">Coiled coil</keyword>
<evidence type="ECO:0000256" key="5">
    <source>
        <dbReference type="SAM" id="MobiDB-lite"/>
    </source>
</evidence>
<feature type="compositionally biased region" description="Basic and acidic residues" evidence="5">
    <location>
        <begin position="423"/>
        <end position="436"/>
    </location>
</feature>
<comment type="caution">
    <text evidence="8">The sequence shown here is derived from an EMBL/GenBank/DDBJ whole genome shotgun (WGS) entry which is preliminary data.</text>
</comment>
<feature type="transmembrane region" description="Helical" evidence="6">
    <location>
        <begin position="95"/>
        <end position="117"/>
    </location>
</feature>
<evidence type="ECO:0000313" key="8">
    <source>
        <dbReference type="EMBL" id="GGC43078.1"/>
    </source>
</evidence>
<sequence length="436" mass="46521">MTTHDSIGEARAESSPVGLRSLNFMSWFFPFFWLVFLVYPLSASFQLGGAQRIWGVSLTAAFAVIFYGGMIAGGVGLGTFARTMRDPHARRTRRALIIVNASIIAMIVITAVAVPIVGEQALAFLAYISVLSVVSIRRVIPGLIIAASTLIVAEAAQRLVPGWTHDWSSTFGISISGFAMVMALMAGDRARAARAAEEENRRLEREAERLRVSQVVHDVLGHSLTVIALKAQLAAKLEAAGSPDAARHIAEIEELARGALADVRTTVQGTRTISLAEELVEATRALRAADIMVEAPTSVDVVDPRLRELFAWSLREGSTNILRHARAGRATIVLERNRLTISNDNGRRDDPAHPVTELNLGEVGAGSGLQGLRSRARALGGSLRTQQADAGFELIVEGADADLARPRGDAGGGELDAGDADLNAERGEIGDDAAHC</sequence>
<proteinExistence type="predicted"/>
<evidence type="ECO:0000256" key="3">
    <source>
        <dbReference type="ARBA" id="ARBA00023012"/>
    </source>
</evidence>
<dbReference type="InterPro" id="IPR036890">
    <property type="entry name" value="HATPase_C_sf"/>
</dbReference>
<dbReference type="GO" id="GO:0016301">
    <property type="term" value="F:kinase activity"/>
    <property type="evidence" value="ECO:0007669"/>
    <property type="project" value="UniProtKB-KW"/>
</dbReference>
<name>A0ABQ1MQT3_9MICO</name>
<protein>
    <submittedName>
        <fullName evidence="8">Histidine kinase</fullName>
    </submittedName>
</protein>
<evidence type="ECO:0000256" key="4">
    <source>
        <dbReference type="SAM" id="Coils"/>
    </source>
</evidence>
<evidence type="ECO:0000256" key="6">
    <source>
        <dbReference type="SAM" id="Phobius"/>
    </source>
</evidence>
<evidence type="ECO:0000259" key="7">
    <source>
        <dbReference type="Pfam" id="PF07730"/>
    </source>
</evidence>
<evidence type="ECO:0000256" key="2">
    <source>
        <dbReference type="ARBA" id="ARBA00022777"/>
    </source>
</evidence>
<dbReference type="Gene3D" id="3.30.565.10">
    <property type="entry name" value="Histidine kinase-like ATPase, C-terminal domain"/>
    <property type="match status" value="1"/>
</dbReference>
<keyword evidence="9" id="KW-1185">Reference proteome</keyword>
<evidence type="ECO:0000313" key="9">
    <source>
        <dbReference type="Proteomes" id="UP000632322"/>
    </source>
</evidence>
<dbReference type="EMBL" id="BMJG01000010">
    <property type="protein sequence ID" value="GGC43078.1"/>
    <property type="molecule type" value="Genomic_DNA"/>
</dbReference>
<keyword evidence="6" id="KW-1133">Transmembrane helix</keyword>
<organism evidence="8 9">
    <name type="scientific">Brevibacterium sediminis</name>
    <dbReference type="NCBI Taxonomy" id="1857024"/>
    <lineage>
        <taxon>Bacteria</taxon>
        <taxon>Bacillati</taxon>
        <taxon>Actinomycetota</taxon>
        <taxon>Actinomycetes</taxon>
        <taxon>Micrococcales</taxon>
        <taxon>Brevibacteriaceae</taxon>
        <taxon>Brevibacterium</taxon>
    </lineage>
</organism>
<dbReference type="Pfam" id="PF07730">
    <property type="entry name" value="HisKA_3"/>
    <property type="match status" value="1"/>
</dbReference>
<keyword evidence="1" id="KW-0808">Transferase</keyword>
<feature type="coiled-coil region" evidence="4">
    <location>
        <begin position="186"/>
        <end position="213"/>
    </location>
</feature>
<keyword evidence="6" id="KW-0812">Transmembrane</keyword>
<dbReference type="RefSeq" id="WP_181271893.1">
    <property type="nucleotide sequence ID" value="NZ_BMJG01000010.1"/>
</dbReference>